<name>A0A820KJD5_9BILA</name>
<evidence type="ECO:0000313" key="2">
    <source>
        <dbReference type="EMBL" id="CAF4344358.1"/>
    </source>
</evidence>
<evidence type="ECO:0000313" key="3">
    <source>
        <dbReference type="Proteomes" id="UP000663874"/>
    </source>
</evidence>
<comment type="caution">
    <text evidence="2">The sequence shown here is derived from an EMBL/GenBank/DDBJ whole genome shotgun (WGS) entry which is preliminary data.</text>
</comment>
<dbReference type="EMBL" id="CAJOBE010046744">
    <property type="protein sequence ID" value="CAF4344358.1"/>
    <property type="molecule type" value="Genomic_DNA"/>
</dbReference>
<dbReference type="AlphaFoldDB" id="A0A820KJD5"/>
<feature type="compositionally biased region" description="Basic and acidic residues" evidence="1">
    <location>
        <begin position="78"/>
        <end position="92"/>
    </location>
</feature>
<organism evidence="2 3">
    <name type="scientific">Rotaria sordida</name>
    <dbReference type="NCBI Taxonomy" id="392033"/>
    <lineage>
        <taxon>Eukaryota</taxon>
        <taxon>Metazoa</taxon>
        <taxon>Spiralia</taxon>
        <taxon>Gnathifera</taxon>
        <taxon>Rotifera</taxon>
        <taxon>Eurotatoria</taxon>
        <taxon>Bdelloidea</taxon>
        <taxon>Philodinida</taxon>
        <taxon>Philodinidae</taxon>
        <taxon>Rotaria</taxon>
    </lineage>
</organism>
<reference evidence="2" key="1">
    <citation type="submission" date="2021-02" db="EMBL/GenBank/DDBJ databases">
        <authorList>
            <person name="Nowell W R."/>
        </authorList>
    </citation>
    <scope>NUCLEOTIDE SEQUENCE</scope>
</reference>
<gene>
    <name evidence="2" type="ORF">FNK824_LOCUS42127</name>
</gene>
<accession>A0A820KJD5</accession>
<evidence type="ECO:0000256" key="1">
    <source>
        <dbReference type="SAM" id="MobiDB-lite"/>
    </source>
</evidence>
<feature type="region of interest" description="Disordered" evidence="1">
    <location>
        <begin position="1"/>
        <end position="132"/>
    </location>
</feature>
<sequence length="132" mass="14590">NIPRKPMFQSTPKNQSIADDDEASVENLFENESQISESSKKQVIPHPPPQIEKTPTKLPNTIIPESGGKKQSVIKNDALVHGDDADSIRNVDNHTPSPRFEINNNDNEEDALNNHSLQSSPIPPKHKGSIIN</sequence>
<feature type="compositionally biased region" description="Polar residues" evidence="1">
    <location>
        <begin position="8"/>
        <end position="17"/>
    </location>
</feature>
<proteinExistence type="predicted"/>
<dbReference type="Proteomes" id="UP000663874">
    <property type="component" value="Unassembled WGS sequence"/>
</dbReference>
<feature type="non-terminal residue" evidence="2">
    <location>
        <position position="1"/>
    </location>
</feature>
<protein>
    <submittedName>
        <fullName evidence="2">Uncharacterized protein</fullName>
    </submittedName>
</protein>